<proteinExistence type="predicted"/>
<name>A0A249MXL7_SPHXE</name>
<organism evidence="5 6">
    <name type="scientific">Sphingobium xenophagum</name>
    <dbReference type="NCBI Taxonomy" id="121428"/>
    <lineage>
        <taxon>Bacteria</taxon>
        <taxon>Pseudomonadati</taxon>
        <taxon>Pseudomonadota</taxon>
        <taxon>Alphaproteobacteria</taxon>
        <taxon>Sphingomonadales</taxon>
        <taxon>Sphingomonadaceae</taxon>
        <taxon>Sphingobium</taxon>
    </lineage>
</organism>
<dbReference type="SMART" id="SM00342">
    <property type="entry name" value="HTH_ARAC"/>
    <property type="match status" value="1"/>
</dbReference>
<dbReference type="Gene3D" id="1.10.10.60">
    <property type="entry name" value="Homeodomain-like"/>
    <property type="match status" value="2"/>
</dbReference>
<reference evidence="5 6" key="1">
    <citation type="submission" date="2017-08" db="EMBL/GenBank/DDBJ databases">
        <title>Whole Genome Sequence of Sphingobium hydrophobicum C1: Insights into Adaption to the Electronic-waste Contaminated Sediment.</title>
        <authorList>
            <person name="Song D."/>
            <person name="Chen X."/>
            <person name="Xu M."/>
        </authorList>
    </citation>
    <scope>NUCLEOTIDE SEQUENCE [LARGE SCALE GENOMIC DNA]</scope>
    <source>
        <strain evidence="5 6">C1</strain>
    </source>
</reference>
<feature type="domain" description="HTH araC/xylS-type" evidence="4">
    <location>
        <begin position="192"/>
        <end position="290"/>
    </location>
</feature>
<evidence type="ECO:0000313" key="6">
    <source>
        <dbReference type="Proteomes" id="UP000217141"/>
    </source>
</evidence>
<dbReference type="InterPro" id="IPR018060">
    <property type="entry name" value="HTH_AraC"/>
</dbReference>
<dbReference type="PANTHER" id="PTHR46796">
    <property type="entry name" value="HTH-TYPE TRANSCRIPTIONAL ACTIVATOR RHAS-RELATED"/>
    <property type="match status" value="1"/>
</dbReference>
<dbReference type="AlphaFoldDB" id="A0A249MXL7"/>
<dbReference type="InterPro" id="IPR009057">
    <property type="entry name" value="Homeodomain-like_sf"/>
</dbReference>
<evidence type="ECO:0000256" key="2">
    <source>
        <dbReference type="ARBA" id="ARBA00023125"/>
    </source>
</evidence>
<dbReference type="PROSITE" id="PS01124">
    <property type="entry name" value="HTH_ARAC_FAMILY_2"/>
    <property type="match status" value="1"/>
</dbReference>
<keyword evidence="3" id="KW-0804">Transcription</keyword>
<dbReference type="RefSeq" id="WP_017183531.1">
    <property type="nucleotide sequence ID" value="NZ_CP022746.1"/>
</dbReference>
<sequence length="295" mass="33025">MRHEADLGLPLCAPHTASHFHVERRFHANGIFADIRHFGWTQSSRSVFQPDSYYLDFSIGPRCPTARFFNSERELADPPGDVVFLPKGGAFATLSEPGEHSLLCLTFENDRAMQLFEDDSVADLAACQDVKIGRVRQGLARLVEELRNPGFGQDILLESMALMLVVELCRHFGQAPYDDRSAHGQMPGWRLRRIKDKIEADLAEMLSVADLAAEIRTSPRHLIRTFRATTGITLTDYIASRRIARAQDLLVRDEAMIKVIAGKCGFQSAAAFSAAFRKATGMTPREYREDRGASR</sequence>
<dbReference type="SUPFAM" id="SSF51215">
    <property type="entry name" value="Regulatory protein AraC"/>
    <property type="match status" value="1"/>
</dbReference>
<dbReference type="InterPro" id="IPR020449">
    <property type="entry name" value="Tscrpt_reg_AraC-type_HTH"/>
</dbReference>
<gene>
    <name evidence="5" type="ORF">CJD35_15910</name>
</gene>
<protein>
    <submittedName>
        <fullName evidence="5">AraC family transcriptional regulator</fullName>
    </submittedName>
</protein>
<keyword evidence="1" id="KW-0805">Transcription regulation</keyword>
<evidence type="ECO:0000259" key="4">
    <source>
        <dbReference type="PROSITE" id="PS01124"/>
    </source>
</evidence>
<dbReference type="SUPFAM" id="SSF46689">
    <property type="entry name" value="Homeodomain-like"/>
    <property type="match status" value="2"/>
</dbReference>
<dbReference type="Pfam" id="PF12833">
    <property type="entry name" value="HTH_18"/>
    <property type="match status" value="1"/>
</dbReference>
<dbReference type="EMBL" id="CP022746">
    <property type="protein sequence ID" value="ASY46012.1"/>
    <property type="molecule type" value="Genomic_DNA"/>
</dbReference>
<keyword evidence="2" id="KW-0238">DNA-binding</keyword>
<accession>A0A249MXL7</accession>
<dbReference type="InterPro" id="IPR050204">
    <property type="entry name" value="AraC_XylS_family_regulators"/>
</dbReference>
<dbReference type="PRINTS" id="PR00032">
    <property type="entry name" value="HTHARAC"/>
</dbReference>
<evidence type="ECO:0000256" key="3">
    <source>
        <dbReference type="ARBA" id="ARBA00023163"/>
    </source>
</evidence>
<dbReference type="Proteomes" id="UP000217141">
    <property type="component" value="Chromosome II"/>
</dbReference>
<dbReference type="InterPro" id="IPR037923">
    <property type="entry name" value="HTH-like"/>
</dbReference>
<evidence type="ECO:0000256" key="1">
    <source>
        <dbReference type="ARBA" id="ARBA00023015"/>
    </source>
</evidence>
<dbReference type="GO" id="GO:0043565">
    <property type="term" value="F:sequence-specific DNA binding"/>
    <property type="evidence" value="ECO:0007669"/>
    <property type="project" value="InterPro"/>
</dbReference>
<dbReference type="GO" id="GO:0003700">
    <property type="term" value="F:DNA-binding transcription factor activity"/>
    <property type="evidence" value="ECO:0007669"/>
    <property type="project" value="InterPro"/>
</dbReference>
<dbReference type="KEGG" id="shyd:CJD35_15910"/>
<evidence type="ECO:0000313" key="5">
    <source>
        <dbReference type="EMBL" id="ASY46012.1"/>
    </source>
</evidence>